<keyword evidence="1" id="KW-1133">Transmembrane helix</keyword>
<gene>
    <name evidence="3" type="ORF">D3877_28830</name>
</gene>
<dbReference type="InterPro" id="IPR041561">
    <property type="entry name" value="PglD_N"/>
</dbReference>
<accession>A0A418VL54</accession>
<dbReference type="Pfam" id="PF17836">
    <property type="entry name" value="PglD_N"/>
    <property type="match status" value="1"/>
</dbReference>
<keyword evidence="1" id="KW-0472">Membrane</keyword>
<protein>
    <recommendedName>
        <fullName evidence="2">PglD N-terminal domain-containing protein</fullName>
    </recommendedName>
</protein>
<feature type="transmembrane region" description="Helical" evidence="1">
    <location>
        <begin position="129"/>
        <end position="147"/>
    </location>
</feature>
<organism evidence="3 4">
    <name type="scientific">Azospirillum cavernae</name>
    <dbReference type="NCBI Taxonomy" id="2320860"/>
    <lineage>
        <taxon>Bacteria</taxon>
        <taxon>Pseudomonadati</taxon>
        <taxon>Pseudomonadota</taxon>
        <taxon>Alphaproteobacteria</taxon>
        <taxon>Rhodospirillales</taxon>
        <taxon>Azospirillaceae</taxon>
        <taxon>Azospirillum</taxon>
    </lineage>
</organism>
<comment type="caution">
    <text evidence="3">The sequence shown here is derived from an EMBL/GenBank/DDBJ whole genome shotgun (WGS) entry which is preliminary data.</text>
</comment>
<proteinExistence type="predicted"/>
<evidence type="ECO:0000313" key="3">
    <source>
        <dbReference type="EMBL" id="RJF76885.1"/>
    </source>
</evidence>
<dbReference type="Proteomes" id="UP000283458">
    <property type="component" value="Unassembled WGS sequence"/>
</dbReference>
<dbReference type="EMBL" id="QYUL01000006">
    <property type="protein sequence ID" value="RJF76885.1"/>
    <property type="molecule type" value="Genomic_DNA"/>
</dbReference>
<sequence length="148" mass="15705">MKTLSHPRRLKAVGPVYLFGAGGGGLIVKRAIEAAGRARVTAFVDRAPREEADGLPVLSSAVFLATGDRDATVVIASQHWEEISIQLSIAGFRRVWNAYPIIVEHLAPTRDRGTVAGERRRGRLKATGFAAAGALLLLLVLILGTVAG</sequence>
<keyword evidence="4" id="KW-1185">Reference proteome</keyword>
<evidence type="ECO:0000256" key="1">
    <source>
        <dbReference type="SAM" id="Phobius"/>
    </source>
</evidence>
<evidence type="ECO:0000313" key="4">
    <source>
        <dbReference type="Proteomes" id="UP000283458"/>
    </source>
</evidence>
<evidence type="ECO:0000259" key="2">
    <source>
        <dbReference type="Pfam" id="PF17836"/>
    </source>
</evidence>
<name>A0A418VL54_9PROT</name>
<dbReference type="AlphaFoldDB" id="A0A418VL54"/>
<reference evidence="3 4" key="1">
    <citation type="submission" date="2018-09" db="EMBL/GenBank/DDBJ databases">
        <authorList>
            <person name="Zhu H."/>
        </authorList>
    </citation>
    <scope>NUCLEOTIDE SEQUENCE [LARGE SCALE GENOMIC DNA]</scope>
    <source>
        <strain evidence="3 4">K2W22B-5</strain>
    </source>
</reference>
<keyword evidence="1" id="KW-0812">Transmembrane</keyword>
<feature type="domain" description="PglD N-terminal" evidence="2">
    <location>
        <begin position="16"/>
        <end position="76"/>
    </location>
</feature>
<dbReference type="RefSeq" id="WP_119834235.1">
    <property type="nucleotide sequence ID" value="NZ_QYUL01000006.1"/>
</dbReference>
<dbReference type="OrthoDB" id="7292736at2"/>